<dbReference type="SUPFAM" id="SSF53300">
    <property type="entry name" value="vWA-like"/>
    <property type="match status" value="1"/>
</dbReference>
<dbReference type="AlphaFoldDB" id="A0AAQ3SIT8"/>
<dbReference type="PANTHER" id="PTHR10579:SF126">
    <property type="entry name" value="VWFA DOMAIN-CONTAINING PROTEIN"/>
    <property type="match status" value="1"/>
</dbReference>
<proteinExistence type="predicted"/>
<keyword evidence="4" id="KW-1185">Reference proteome</keyword>
<dbReference type="PANTHER" id="PTHR10579">
    <property type="entry name" value="CALCIUM-ACTIVATED CHLORIDE CHANNEL REGULATOR"/>
    <property type="match status" value="1"/>
</dbReference>
<organism evidence="3 4">
    <name type="scientific">Paspalum notatum var. saurae</name>
    <dbReference type="NCBI Taxonomy" id="547442"/>
    <lineage>
        <taxon>Eukaryota</taxon>
        <taxon>Viridiplantae</taxon>
        <taxon>Streptophyta</taxon>
        <taxon>Embryophyta</taxon>
        <taxon>Tracheophyta</taxon>
        <taxon>Spermatophyta</taxon>
        <taxon>Magnoliopsida</taxon>
        <taxon>Liliopsida</taxon>
        <taxon>Poales</taxon>
        <taxon>Poaceae</taxon>
        <taxon>PACMAD clade</taxon>
        <taxon>Panicoideae</taxon>
        <taxon>Andropogonodae</taxon>
        <taxon>Paspaleae</taxon>
        <taxon>Paspalinae</taxon>
        <taxon>Paspalum</taxon>
    </lineage>
</organism>
<protein>
    <recommendedName>
        <fullName evidence="2">VWA-Hint protein Vwaint domain-containing protein</fullName>
    </recommendedName>
</protein>
<reference evidence="3 4" key="1">
    <citation type="submission" date="2024-02" db="EMBL/GenBank/DDBJ databases">
        <title>High-quality chromosome-scale genome assembly of Pensacola bahiagrass (Paspalum notatum Flugge var. saurae).</title>
        <authorList>
            <person name="Vega J.M."/>
            <person name="Podio M."/>
            <person name="Orjuela J."/>
            <person name="Siena L.A."/>
            <person name="Pessino S.C."/>
            <person name="Combes M.C."/>
            <person name="Mariac C."/>
            <person name="Albertini E."/>
            <person name="Pupilli F."/>
            <person name="Ortiz J.P.A."/>
            <person name="Leblanc O."/>
        </authorList>
    </citation>
    <scope>NUCLEOTIDE SEQUENCE [LARGE SCALE GENOMIC DNA]</scope>
    <source>
        <strain evidence="3">R1</strain>
        <tissue evidence="3">Leaf</tissue>
    </source>
</reference>
<gene>
    <name evidence="3" type="ORF">U9M48_001299</name>
</gene>
<evidence type="ECO:0000256" key="1">
    <source>
        <dbReference type="SAM" id="MobiDB-lite"/>
    </source>
</evidence>
<dbReference type="InterPro" id="IPR032838">
    <property type="entry name" value="Vwaint_dom"/>
</dbReference>
<sequence length="396" mass="43545">MGAEDSLAFVPFSSSAGSPSSKPPKAMSASAKQEATRFVNGLTADGVAVPNVRDGLQTAVDLLRSIRVPRRTAAIFLMTPGNVQSGEAREVDVQGLPVFTFGFGDALKMELLKDIAYMSYGGTYQNVPNPATENLMLPNVGRTLAIVRDISVLNVSVNLRPKGGAKIQQVYAADTNNTSRYTGRSRPTMDGSMTAEFGDLARTERRSIFVDIQLPAVAADQNPNKFLDIDCTYRPAKTRRIETDRAWVNMARSRGAGARLRAAPTEDFQAEVARRDHVLRLSKMKSLADGKRFNDGAMDELMAEAGRALQQSGHAMGANMHHALSLELEQLRRLLRSHEVYSSRGRAYMLAAILSHDRQRFAARGGDQDVMIFVLPRMRKYAEHAHEFHKNPNAPI</sequence>
<feature type="domain" description="VWA-Hint protein Vwaint" evidence="2">
    <location>
        <begin position="322"/>
        <end position="385"/>
    </location>
</feature>
<feature type="region of interest" description="Disordered" evidence="1">
    <location>
        <begin position="1"/>
        <end position="31"/>
    </location>
</feature>
<evidence type="ECO:0000259" key="2">
    <source>
        <dbReference type="Pfam" id="PF14624"/>
    </source>
</evidence>
<feature type="compositionally biased region" description="Low complexity" evidence="1">
    <location>
        <begin position="13"/>
        <end position="31"/>
    </location>
</feature>
<accession>A0AAQ3SIT8</accession>
<dbReference type="Gene3D" id="3.40.50.410">
    <property type="entry name" value="von Willebrand factor, type A domain"/>
    <property type="match status" value="1"/>
</dbReference>
<dbReference type="Proteomes" id="UP001341281">
    <property type="component" value="Chromosome 01"/>
</dbReference>
<dbReference type="InterPro" id="IPR051266">
    <property type="entry name" value="CLCR"/>
</dbReference>
<name>A0AAQ3SIT8_PASNO</name>
<dbReference type="InterPro" id="IPR036465">
    <property type="entry name" value="vWFA_dom_sf"/>
</dbReference>
<evidence type="ECO:0000313" key="4">
    <source>
        <dbReference type="Proteomes" id="UP001341281"/>
    </source>
</evidence>
<dbReference type="Pfam" id="PF14624">
    <property type="entry name" value="Vwaint"/>
    <property type="match status" value="1"/>
</dbReference>
<evidence type="ECO:0000313" key="3">
    <source>
        <dbReference type="EMBL" id="WVZ49998.1"/>
    </source>
</evidence>
<dbReference type="EMBL" id="CP144745">
    <property type="protein sequence ID" value="WVZ49998.1"/>
    <property type="molecule type" value="Genomic_DNA"/>
</dbReference>